<evidence type="ECO:0000259" key="3">
    <source>
        <dbReference type="PROSITE" id="PS50948"/>
    </source>
</evidence>
<dbReference type="PROSITE" id="PS50948">
    <property type="entry name" value="PAN"/>
    <property type="match status" value="5"/>
</dbReference>
<organism evidence="4 5">
    <name type="scientific">Leptidea sinapis</name>
    <dbReference type="NCBI Taxonomy" id="189913"/>
    <lineage>
        <taxon>Eukaryota</taxon>
        <taxon>Metazoa</taxon>
        <taxon>Ecdysozoa</taxon>
        <taxon>Arthropoda</taxon>
        <taxon>Hexapoda</taxon>
        <taxon>Insecta</taxon>
        <taxon>Pterygota</taxon>
        <taxon>Neoptera</taxon>
        <taxon>Endopterygota</taxon>
        <taxon>Lepidoptera</taxon>
        <taxon>Glossata</taxon>
        <taxon>Ditrysia</taxon>
        <taxon>Papilionoidea</taxon>
        <taxon>Pieridae</taxon>
        <taxon>Dismorphiinae</taxon>
        <taxon>Leptidea</taxon>
    </lineage>
</organism>
<evidence type="ECO:0000313" key="5">
    <source>
        <dbReference type="Proteomes" id="UP000324832"/>
    </source>
</evidence>
<feature type="compositionally biased region" description="Polar residues" evidence="1">
    <location>
        <begin position="438"/>
        <end position="454"/>
    </location>
</feature>
<proteinExistence type="predicted"/>
<dbReference type="InterPro" id="IPR003609">
    <property type="entry name" value="Pan_app"/>
</dbReference>
<dbReference type="SUPFAM" id="SSF57414">
    <property type="entry name" value="Hairpin loop containing domain-like"/>
    <property type="match status" value="4"/>
</dbReference>
<evidence type="ECO:0000256" key="2">
    <source>
        <dbReference type="SAM" id="SignalP"/>
    </source>
</evidence>
<feature type="compositionally biased region" description="Basic and acidic residues" evidence="1">
    <location>
        <begin position="730"/>
        <end position="745"/>
    </location>
</feature>
<evidence type="ECO:0000313" key="4">
    <source>
        <dbReference type="EMBL" id="VVC97968.1"/>
    </source>
</evidence>
<feature type="domain" description="Apple" evidence="3">
    <location>
        <begin position="344"/>
        <end position="423"/>
    </location>
</feature>
<dbReference type="GO" id="GO:0009653">
    <property type="term" value="P:anatomical structure morphogenesis"/>
    <property type="evidence" value="ECO:0007669"/>
    <property type="project" value="TreeGrafter"/>
</dbReference>
<reference evidence="4 5" key="1">
    <citation type="submission" date="2017-07" db="EMBL/GenBank/DDBJ databases">
        <authorList>
            <person name="Talla V."/>
            <person name="Backstrom N."/>
        </authorList>
    </citation>
    <scope>NUCLEOTIDE SEQUENCE [LARGE SCALE GENOMIC DNA]</scope>
</reference>
<dbReference type="SMART" id="SM00473">
    <property type="entry name" value="PAN_AP"/>
    <property type="match status" value="4"/>
</dbReference>
<feature type="domain" description="Apple" evidence="3">
    <location>
        <begin position="837"/>
        <end position="929"/>
    </location>
</feature>
<dbReference type="Gene3D" id="3.50.4.10">
    <property type="entry name" value="Hepatocyte Growth Factor"/>
    <property type="match status" value="4"/>
</dbReference>
<dbReference type="PANTHER" id="PTHR47327:SF9">
    <property type="entry name" value="NO MECHANORECEPTOR POTENTIAL A, ISOFORM A"/>
    <property type="match status" value="1"/>
</dbReference>
<protein>
    <recommendedName>
        <fullName evidence="3">Apple domain-containing protein</fullName>
    </recommendedName>
</protein>
<gene>
    <name evidence="4" type="ORF">LSINAPIS_LOCUS9137</name>
</gene>
<dbReference type="CDD" id="cd01099">
    <property type="entry name" value="PAN_AP_HGF"/>
    <property type="match status" value="4"/>
</dbReference>
<feature type="region of interest" description="Disordered" evidence="1">
    <location>
        <begin position="429"/>
        <end position="576"/>
    </location>
</feature>
<feature type="region of interest" description="Disordered" evidence="1">
    <location>
        <begin position="1103"/>
        <end position="1144"/>
    </location>
</feature>
<dbReference type="AlphaFoldDB" id="A0A5E4QM02"/>
<feature type="domain" description="Apple" evidence="3">
    <location>
        <begin position="145"/>
        <end position="229"/>
    </location>
</feature>
<dbReference type="EMBL" id="FZQP02003334">
    <property type="protein sequence ID" value="VVC97968.1"/>
    <property type="molecule type" value="Genomic_DNA"/>
</dbReference>
<feature type="region of interest" description="Disordered" evidence="1">
    <location>
        <begin position="628"/>
        <end position="661"/>
    </location>
</feature>
<dbReference type="InterPro" id="IPR052774">
    <property type="entry name" value="Celegans_DevNeuronal_Protein"/>
</dbReference>
<keyword evidence="5" id="KW-1185">Reference proteome</keyword>
<dbReference type="PANTHER" id="PTHR47327">
    <property type="entry name" value="FI18240P1-RELATED"/>
    <property type="match status" value="1"/>
</dbReference>
<keyword evidence="2" id="KW-0732">Signal</keyword>
<feature type="signal peptide" evidence="2">
    <location>
        <begin position="1"/>
        <end position="23"/>
    </location>
</feature>
<dbReference type="Pfam" id="PF00024">
    <property type="entry name" value="PAN_1"/>
    <property type="match status" value="4"/>
</dbReference>
<accession>A0A5E4QM02</accession>
<feature type="region of interest" description="Disordered" evidence="1">
    <location>
        <begin position="730"/>
        <end position="771"/>
    </location>
</feature>
<name>A0A5E4QM02_9NEOP</name>
<sequence length="1258" mass="143464">MKPRGLSVMHAFSALTMLTMANAQTTCNQGMGRVMYERLPNQQLHGFDDDVIRETAPPFRVLEKCQDLCLRDRSGNGLVRTCNSIDFQPGARIAAFSPEPEYEESTCYLTREQAAPEGIGTLMIVPNSVHFNEICLTSNRPERECPSRRYVFERHSRKRLKLPPSDLKDIMVANRTECEDKCLGEFSFVCRSATYDSALRTCSLSRFTRRTHPELLEDDHNADYLENTCLNAERRCDGLAVFIKEENKRLGGPFEADVFSNMTLEECQSMCVRAEKYFCRSIEHDEMTRQCVLSEEDSVSQKDDITVSASPTHHFYDLVCLDNPRGTEYPDNSATSHLFSPGRRPDTAFQRYRNSRITGEFHSEITGRSLSECLDECLRQTSFQCRSAVYSDRARTCRLSRYNQKDGMRLLYDPDFDYYENLMHQLVSGEGDAGNSGGSQSWGKPSHSGGSSNGNRDRDRDKYPPGVDRDRYPDDDRYDDDRYYDRPDDRYPDSDDRYPSDRYPDDRYPPGVGPERIPDRYPSGVGPDRIPDRYPSGIGPERIPDGYPAGIGPERIPDRYPVDRYPPIDRYPPMDRYPSIDRYPINRYPIADRYPDSGRYPNYESNDIGRYPADRIPVSRYPIDVYPERFPSSRYPPDRYPSRRYPRPYYPNRYPDRYDQDRYPVTNDWGRYPYSRYPVGVNRDPAPLGGDRYPELYDKYPPNGSSYPGYGRGGYYGPDYPPADRYPVSDRYPDRVRPVPERFPVEPRPTYGSRRPVDRPGGYRGSYGASGLDRPIGGGGYGGYEPDGPIPPVGGQIVPVLPVGGGHIGGPVAGPIAPIGGIGRPPIGQRPWQGSRCEDDSFRQVGRQRMQRRFVRRFTTAQSLAHCQRECIEARDFICRSFNYRDVGYGVEPRDNCELSDRDTRELDAANPAHFDNTAKEYDFYERALGRIADDCLDVSQVCNEDGMEFTLRLPEGFFGRMYTYGFYDRCFFRGNGGTQNVLRITGAHGYPECGTQRVRLLILYQGRPTTTIAVGDPLTFRLEAQDGYNYATDIFATNVIARDPYSGRSVQLIDRVGCPVDPDVFPELDKGRNGDSLEARFNAFKIPESNFLVFEATAYCPSQSGRQEPSFGRRRRDTNSTETIGTNRTEIKPAETPANKSEDNESIYKISYEEAKVDKYLKDEVETPSHVRKMIELKSITPHGHDNLFNKRTRNGFGLGRNFSEVGDEAGSSGRLANAFDDGSEPIYTDPSLFERSRSLRSLHSMDLKPDRRDHHA</sequence>
<evidence type="ECO:0000256" key="1">
    <source>
        <dbReference type="SAM" id="MobiDB-lite"/>
    </source>
</evidence>
<feature type="domain" description="Apple" evidence="3">
    <location>
        <begin position="27"/>
        <end position="135"/>
    </location>
</feature>
<feature type="compositionally biased region" description="Basic and acidic residues" evidence="1">
    <location>
        <begin position="455"/>
        <end position="508"/>
    </location>
</feature>
<feature type="domain" description="Apple" evidence="3">
    <location>
        <begin position="236"/>
        <end position="320"/>
    </location>
</feature>
<feature type="chain" id="PRO_5022952435" description="Apple domain-containing protein" evidence="2">
    <location>
        <begin position="24"/>
        <end position="1258"/>
    </location>
</feature>
<dbReference type="Proteomes" id="UP000324832">
    <property type="component" value="Unassembled WGS sequence"/>
</dbReference>